<evidence type="ECO:0000313" key="2">
    <source>
        <dbReference type="EMBL" id="VDL67813.1"/>
    </source>
</evidence>
<dbReference type="EMBL" id="UYSL01007502">
    <property type="protein sequence ID" value="VDL67813.1"/>
    <property type="molecule type" value="Genomic_DNA"/>
</dbReference>
<dbReference type="WBParaSite" id="NBR_0000422101-mRNA-1">
    <property type="protein sequence ID" value="NBR_0000422101-mRNA-1"/>
    <property type="gene ID" value="NBR_0000422101"/>
</dbReference>
<evidence type="ECO:0000256" key="1">
    <source>
        <dbReference type="SAM" id="Phobius"/>
    </source>
</evidence>
<name>A0A0N4XNW9_NIPBR</name>
<reference evidence="2 3" key="2">
    <citation type="submission" date="2018-11" db="EMBL/GenBank/DDBJ databases">
        <authorList>
            <consortium name="Pathogen Informatics"/>
        </authorList>
    </citation>
    <scope>NUCLEOTIDE SEQUENCE [LARGE SCALE GENOMIC DNA]</scope>
</reference>
<feature type="transmembrane region" description="Helical" evidence="1">
    <location>
        <begin position="127"/>
        <end position="147"/>
    </location>
</feature>
<accession>A0A0N4XNW9</accession>
<dbReference type="AlphaFoldDB" id="A0A0N4XNW9"/>
<dbReference type="Proteomes" id="UP000271162">
    <property type="component" value="Unassembled WGS sequence"/>
</dbReference>
<keyword evidence="1" id="KW-0812">Transmembrane</keyword>
<gene>
    <name evidence="2" type="ORF">NBR_LOCUS4224</name>
</gene>
<reference evidence="4" key="1">
    <citation type="submission" date="2017-02" db="UniProtKB">
        <authorList>
            <consortium name="WormBaseParasite"/>
        </authorList>
    </citation>
    <scope>IDENTIFICATION</scope>
</reference>
<evidence type="ECO:0000313" key="4">
    <source>
        <dbReference type="WBParaSite" id="NBR_0000422101-mRNA-1"/>
    </source>
</evidence>
<evidence type="ECO:0000313" key="3">
    <source>
        <dbReference type="Proteomes" id="UP000271162"/>
    </source>
</evidence>
<keyword evidence="3" id="KW-1185">Reference proteome</keyword>
<proteinExistence type="predicted"/>
<dbReference type="STRING" id="27835.A0A0N4XNW9"/>
<keyword evidence="1" id="KW-0472">Membrane</keyword>
<keyword evidence="1" id="KW-1133">Transmembrane helix</keyword>
<sequence length="162" mass="17892">MRRTASHPTGVALGGSLQHVQGSAANTQHNYVVVSQDSIPASSRMQFVTRTTDGMTIGQAAQPVYRSISNTAQTKRTPPTTPSIGRVQGGYMANVQTVSGNSTLFQPGAPTVSGAPRGRVMQRVRQFYILKSFTMYFLQLWYFGHLFEDELRLMSYLMLLVE</sequence>
<protein>
    <submittedName>
        <fullName evidence="4">AT-hook motif nuclear-localized protein</fullName>
    </submittedName>
</protein>
<organism evidence="4">
    <name type="scientific">Nippostrongylus brasiliensis</name>
    <name type="common">Rat hookworm</name>
    <dbReference type="NCBI Taxonomy" id="27835"/>
    <lineage>
        <taxon>Eukaryota</taxon>
        <taxon>Metazoa</taxon>
        <taxon>Ecdysozoa</taxon>
        <taxon>Nematoda</taxon>
        <taxon>Chromadorea</taxon>
        <taxon>Rhabditida</taxon>
        <taxon>Rhabditina</taxon>
        <taxon>Rhabditomorpha</taxon>
        <taxon>Strongyloidea</taxon>
        <taxon>Heligmosomidae</taxon>
        <taxon>Nippostrongylus</taxon>
    </lineage>
</organism>